<evidence type="ECO:0000313" key="8">
    <source>
        <dbReference type="EMBL" id="CAF1112645.1"/>
    </source>
</evidence>
<evidence type="ECO:0000313" key="10">
    <source>
        <dbReference type="EMBL" id="CAF3870430.1"/>
    </source>
</evidence>
<dbReference type="Proteomes" id="UP000663844">
    <property type="component" value="Unassembled WGS sequence"/>
</dbReference>
<evidence type="ECO:0000256" key="2">
    <source>
        <dbReference type="ARBA" id="ARBA00022692"/>
    </source>
</evidence>
<proteinExistence type="predicted"/>
<dbReference type="GO" id="GO:0042147">
    <property type="term" value="P:retrograde transport, endosome to Golgi"/>
    <property type="evidence" value="ECO:0007669"/>
    <property type="project" value="TreeGrafter"/>
</dbReference>
<reference evidence="8" key="1">
    <citation type="submission" date="2021-02" db="EMBL/GenBank/DDBJ databases">
        <authorList>
            <person name="Nowell W R."/>
        </authorList>
    </citation>
    <scope>NUCLEOTIDE SEQUENCE</scope>
</reference>
<dbReference type="GO" id="GO:0005829">
    <property type="term" value="C:cytosol"/>
    <property type="evidence" value="ECO:0007669"/>
    <property type="project" value="GOC"/>
</dbReference>
<feature type="transmembrane region" description="Helical" evidence="6">
    <location>
        <begin position="489"/>
        <end position="506"/>
    </location>
</feature>
<feature type="transmembrane region" description="Helical" evidence="6">
    <location>
        <begin position="301"/>
        <end position="321"/>
    </location>
</feature>
<evidence type="ECO:0000256" key="5">
    <source>
        <dbReference type="ARBA" id="ARBA00023136"/>
    </source>
</evidence>
<keyword evidence="3" id="KW-0732">Signal</keyword>
<dbReference type="PANTHER" id="PTHR21229:SF1">
    <property type="entry name" value="GH17801P"/>
    <property type="match status" value="1"/>
</dbReference>
<feature type="transmembrane region" description="Helical" evidence="6">
    <location>
        <begin position="377"/>
        <end position="395"/>
    </location>
</feature>
<feature type="transmembrane region" description="Helical" evidence="6">
    <location>
        <begin position="407"/>
        <end position="429"/>
    </location>
</feature>
<evidence type="ECO:0000256" key="1">
    <source>
        <dbReference type="ARBA" id="ARBA00004141"/>
    </source>
</evidence>
<evidence type="ECO:0000313" key="11">
    <source>
        <dbReference type="Proteomes" id="UP000663845"/>
    </source>
</evidence>
<dbReference type="InterPro" id="IPR009637">
    <property type="entry name" value="GPR107/GPR108-like"/>
</dbReference>
<protein>
    <recommendedName>
        <fullName evidence="7">GOST seven transmembrane domain-containing protein</fullName>
    </recommendedName>
</protein>
<comment type="caution">
    <text evidence="8">The sequence shown here is derived from an EMBL/GenBank/DDBJ whole genome shotgun (WGS) entry which is preliminary data.</text>
</comment>
<dbReference type="EMBL" id="CAJNON010000789">
    <property type="protein sequence ID" value="CAF1378506.1"/>
    <property type="molecule type" value="Genomic_DNA"/>
</dbReference>
<dbReference type="InterPro" id="IPR053937">
    <property type="entry name" value="GOST_TM"/>
</dbReference>
<accession>A0A814PZK6</accession>
<feature type="domain" description="GOST seven transmembrane" evidence="7">
    <location>
        <begin position="268"/>
        <end position="513"/>
    </location>
</feature>
<dbReference type="OrthoDB" id="19932at2759"/>
<evidence type="ECO:0000256" key="6">
    <source>
        <dbReference type="SAM" id="Phobius"/>
    </source>
</evidence>
<dbReference type="Proteomes" id="UP000663845">
    <property type="component" value="Unassembled WGS sequence"/>
</dbReference>
<feature type="transmembrane region" description="Helical" evidence="6">
    <location>
        <begin position="270"/>
        <end position="294"/>
    </location>
</feature>
<sequence>MKTYFLIPILLFSYINYSSTTLVDGIVTLSWSLTGSSPVIDRFLTSDTQIQLKLLCREPTTNTNQTEAEIRKSLSSIYDKIKIKISGRIGRIVGCLPLQSDAFMTSNKMPSKDAKETRNMLQTFYEELWKEMEIRTFVMEAADCDFAGQLDVNQYTNMTGPEISPEKAQELRKKMFEPTDDDIQQKKSNIIRRRRAADDTKTEKKQSVLAAALSKKTDKKLRTWTDGYYFIEINEPEFVDGKTVDLDVDVIVAMKNRHGGYITADEYPALVFYGVMCGIYGLFAILWCVWCAFYWRELLKIQFWIAGVIVLGIIEKSAFIAEYDMVNRTGYKVHFAIVTAEVLSCLKRSVSRMLVIIVALGYGIVKPRLGALKQKVFGMGLLYFGIATTEAILRLNTKNDEANNKVVISRIPLAVIDATIYYWIFTGLVTTTRTLRLRKNIVKLNVYRHFTNTLIFAIVASLLFMIWSLKSHFFTQCVKNWREFWVDDAFWHILFSLILLVIMFLFRPSNNNQRYAFVPLLDQSDNDDNEFDDDDEEKESAIFDSVTMRKATNVESGTTPKNKKQQQAFLNREANVSGGATGQGAVEDALTWVEDNIPTSIADQALQALDSEDEIVNTKLERSKMQ</sequence>
<evidence type="ECO:0000313" key="9">
    <source>
        <dbReference type="EMBL" id="CAF1378506.1"/>
    </source>
</evidence>
<name>A0A814PZK6_9BILA</name>
<feature type="transmembrane region" description="Helical" evidence="6">
    <location>
        <begin position="349"/>
        <end position="365"/>
    </location>
</feature>
<dbReference type="AlphaFoldDB" id="A0A814PZK6"/>
<evidence type="ECO:0000259" key="7">
    <source>
        <dbReference type="Pfam" id="PF06814"/>
    </source>
</evidence>
<dbReference type="GO" id="GO:0016020">
    <property type="term" value="C:membrane"/>
    <property type="evidence" value="ECO:0007669"/>
    <property type="project" value="UniProtKB-SubCell"/>
</dbReference>
<comment type="subcellular location">
    <subcellularLocation>
        <location evidence="1">Membrane</location>
        <topology evidence="1">Multi-pass membrane protein</topology>
    </subcellularLocation>
</comment>
<keyword evidence="4 6" id="KW-1133">Transmembrane helix</keyword>
<gene>
    <name evidence="8" type="ORF">JYZ213_LOCUS22018</name>
    <name evidence="10" type="ORF">OXD698_LOCUS22320</name>
    <name evidence="9" type="ORF">VCS650_LOCUS35267</name>
</gene>
<keyword evidence="5 6" id="KW-0472">Membrane</keyword>
<evidence type="ECO:0000256" key="3">
    <source>
        <dbReference type="ARBA" id="ARBA00022729"/>
    </source>
</evidence>
<dbReference type="Proteomes" id="UP000663891">
    <property type="component" value="Unassembled WGS sequence"/>
</dbReference>
<feature type="transmembrane region" description="Helical" evidence="6">
    <location>
        <begin position="450"/>
        <end position="469"/>
    </location>
</feature>
<organism evidence="8 11">
    <name type="scientific">Adineta steineri</name>
    <dbReference type="NCBI Taxonomy" id="433720"/>
    <lineage>
        <taxon>Eukaryota</taxon>
        <taxon>Metazoa</taxon>
        <taxon>Spiralia</taxon>
        <taxon>Gnathifera</taxon>
        <taxon>Rotifera</taxon>
        <taxon>Eurotatoria</taxon>
        <taxon>Bdelloidea</taxon>
        <taxon>Adinetida</taxon>
        <taxon>Adinetidae</taxon>
        <taxon>Adineta</taxon>
    </lineage>
</organism>
<evidence type="ECO:0000256" key="4">
    <source>
        <dbReference type="ARBA" id="ARBA00022989"/>
    </source>
</evidence>
<dbReference type="EMBL" id="CAJOAZ010001896">
    <property type="protein sequence ID" value="CAF3870430.1"/>
    <property type="molecule type" value="Genomic_DNA"/>
</dbReference>
<dbReference type="EMBL" id="CAJNOG010000246">
    <property type="protein sequence ID" value="CAF1112645.1"/>
    <property type="molecule type" value="Genomic_DNA"/>
</dbReference>
<keyword evidence="2 6" id="KW-0812">Transmembrane</keyword>
<dbReference type="GO" id="GO:0005794">
    <property type="term" value="C:Golgi apparatus"/>
    <property type="evidence" value="ECO:0007669"/>
    <property type="project" value="TreeGrafter"/>
</dbReference>
<dbReference type="Pfam" id="PF06814">
    <property type="entry name" value="GOST_TM"/>
    <property type="match status" value="1"/>
</dbReference>
<dbReference type="PANTHER" id="PTHR21229">
    <property type="entry name" value="LUNG SEVEN TRANSMEMBRANE RECEPTOR"/>
    <property type="match status" value="1"/>
</dbReference>